<evidence type="ECO:0000256" key="2">
    <source>
        <dbReference type="ARBA" id="ARBA00023015"/>
    </source>
</evidence>
<dbReference type="Pfam" id="PF08281">
    <property type="entry name" value="Sigma70_r4_2"/>
    <property type="match status" value="1"/>
</dbReference>
<evidence type="ECO:0000259" key="6">
    <source>
        <dbReference type="Pfam" id="PF08281"/>
    </source>
</evidence>
<dbReference type="GO" id="GO:0003677">
    <property type="term" value="F:DNA binding"/>
    <property type="evidence" value="ECO:0007669"/>
    <property type="project" value="InterPro"/>
</dbReference>
<comment type="similarity">
    <text evidence="1">Belongs to the sigma-70 factor family. ECF subfamily.</text>
</comment>
<dbReference type="Proteomes" id="UP000292372">
    <property type="component" value="Unassembled WGS sequence"/>
</dbReference>
<protein>
    <submittedName>
        <fullName evidence="7">RNA polymerase sigma factor</fullName>
    </submittedName>
</protein>
<dbReference type="RefSeq" id="WP_130937946.1">
    <property type="nucleotide sequence ID" value="NZ_BMEE01000005.1"/>
</dbReference>
<evidence type="ECO:0000259" key="5">
    <source>
        <dbReference type="Pfam" id="PF04542"/>
    </source>
</evidence>
<proteinExistence type="inferred from homology"/>
<dbReference type="InterPro" id="IPR036388">
    <property type="entry name" value="WH-like_DNA-bd_sf"/>
</dbReference>
<evidence type="ECO:0000256" key="4">
    <source>
        <dbReference type="ARBA" id="ARBA00023163"/>
    </source>
</evidence>
<dbReference type="InterPro" id="IPR013249">
    <property type="entry name" value="RNA_pol_sigma70_r4_t2"/>
</dbReference>
<dbReference type="NCBIfam" id="TIGR02937">
    <property type="entry name" value="sigma70-ECF"/>
    <property type="match status" value="1"/>
</dbReference>
<dbReference type="InterPro" id="IPR039425">
    <property type="entry name" value="RNA_pol_sigma-70-like"/>
</dbReference>
<dbReference type="OrthoDB" id="9803470at2"/>
<dbReference type="Pfam" id="PF04542">
    <property type="entry name" value="Sigma70_r2"/>
    <property type="match status" value="1"/>
</dbReference>
<keyword evidence="3" id="KW-0731">Sigma factor</keyword>
<reference evidence="7 8" key="1">
    <citation type="journal article" date="2015" name="Int. J. Syst. Evol. Microbiol.">
        <title>Hyunsoonleella pacifica sp. nov., isolated from seawater of South Pacific Gyre.</title>
        <authorList>
            <person name="Gao X."/>
            <person name="Zhang Z."/>
            <person name="Dai X."/>
            <person name="Zhang X.H."/>
        </authorList>
    </citation>
    <scope>NUCLEOTIDE SEQUENCE [LARGE SCALE GENOMIC DNA]</scope>
    <source>
        <strain evidence="7 8">SW033</strain>
    </source>
</reference>
<evidence type="ECO:0000256" key="1">
    <source>
        <dbReference type="ARBA" id="ARBA00010641"/>
    </source>
</evidence>
<keyword evidence="4" id="KW-0804">Transcription</keyword>
<dbReference type="InterPro" id="IPR013324">
    <property type="entry name" value="RNA_pol_sigma_r3/r4-like"/>
</dbReference>
<dbReference type="SUPFAM" id="SSF88659">
    <property type="entry name" value="Sigma3 and sigma4 domains of RNA polymerase sigma factors"/>
    <property type="match status" value="1"/>
</dbReference>
<accession>A0A4Q9FKZ2</accession>
<dbReference type="GO" id="GO:0006352">
    <property type="term" value="P:DNA-templated transcription initiation"/>
    <property type="evidence" value="ECO:0007669"/>
    <property type="project" value="InterPro"/>
</dbReference>
<dbReference type="PANTHER" id="PTHR43133">
    <property type="entry name" value="RNA POLYMERASE ECF-TYPE SIGMA FACTO"/>
    <property type="match status" value="1"/>
</dbReference>
<dbReference type="EMBL" id="SIRS01000006">
    <property type="protein sequence ID" value="TBN13759.1"/>
    <property type="molecule type" value="Genomic_DNA"/>
</dbReference>
<dbReference type="CDD" id="cd06171">
    <property type="entry name" value="Sigma70_r4"/>
    <property type="match status" value="1"/>
</dbReference>
<gene>
    <name evidence="7" type="ORF">EYD46_14785</name>
</gene>
<dbReference type="InterPro" id="IPR007627">
    <property type="entry name" value="RNA_pol_sigma70_r2"/>
</dbReference>
<dbReference type="PANTHER" id="PTHR43133:SF46">
    <property type="entry name" value="RNA POLYMERASE SIGMA-70 FACTOR ECF SUBFAMILY"/>
    <property type="match status" value="1"/>
</dbReference>
<dbReference type="GO" id="GO:0016987">
    <property type="term" value="F:sigma factor activity"/>
    <property type="evidence" value="ECO:0007669"/>
    <property type="project" value="UniProtKB-KW"/>
</dbReference>
<dbReference type="Gene3D" id="1.10.1740.10">
    <property type="match status" value="1"/>
</dbReference>
<evidence type="ECO:0000313" key="7">
    <source>
        <dbReference type="EMBL" id="TBN13759.1"/>
    </source>
</evidence>
<organism evidence="7 8">
    <name type="scientific">Hyunsoonleella pacifica</name>
    <dbReference type="NCBI Taxonomy" id="1080224"/>
    <lineage>
        <taxon>Bacteria</taxon>
        <taxon>Pseudomonadati</taxon>
        <taxon>Bacteroidota</taxon>
        <taxon>Flavobacteriia</taxon>
        <taxon>Flavobacteriales</taxon>
        <taxon>Flavobacteriaceae</taxon>
    </lineage>
</organism>
<dbReference type="Gene3D" id="1.10.10.10">
    <property type="entry name" value="Winged helix-like DNA-binding domain superfamily/Winged helix DNA-binding domain"/>
    <property type="match status" value="1"/>
</dbReference>
<dbReference type="AlphaFoldDB" id="A0A4Q9FKZ2"/>
<keyword evidence="8" id="KW-1185">Reference proteome</keyword>
<keyword evidence="2" id="KW-0805">Transcription regulation</keyword>
<evidence type="ECO:0000313" key="8">
    <source>
        <dbReference type="Proteomes" id="UP000292372"/>
    </source>
</evidence>
<feature type="domain" description="RNA polymerase sigma factor 70 region 4 type 2" evidence="6">
    <location>
        <begin position="118"/>
        <end position="166"/>
    </location>
</feature>
<dbReference type="InterPro" id="IPR014284">
    <property type="entry name" value="RNA_pol_sigma-70_dom"/>
</dbReference>
<comment type="caution">
    <text evidence="7">The sequence shown here is derived from an EMBL/GenBank/DDBJ whole genome shotgun (WGS) entry which is preliminary data.</text>
</comment>
<name>A0A4Q9FKZ2_9FLAO</name>
<dbReference type="InterPro" id="IPR013325">
    <property type="entry name" value="RNA_pol_sigma_r2"/>
</dbReference>
<dbReference type="SUPFAM" id="SSF88946">
    <property type="entry name" value="Sigma2 domain of RNA polymerase sigma factors"/>
    <property type="match status" value="1"/>
</dbReference>
<sequence>MNHQSENNKKLNTFFSEEYQSLKSYVNSKLKASVNRDAEDIIQDVALKLFSGADRYSPINNVAGFVYHAIKNKIIDVMRAASKKPPYPIENIETKMYTLAELLYENDIESYSEEMQSELKQAILNLKPDYKNIIIAVDFEGYNYKEISVETGIPIGTLMSRRHRAISLLHKSLKPKKETIN</sequence>
<feature type="domain" description="RNA polymerase sigma-70 region 2" evidence="5">
    <location>
        <begin position="19"/>
        <end position="82"/>
    </location>
</feature>
<evidence type="ECO:0000256" key="3">
    <source>
        <dbReference type="ARBA" id="ARBA00023082"/>
    </source>
</evidence>